<comment type="similarity">
    <text evidence="3 8">Belongs to the GcvP family.</text>
</comment>
<feature type="modified residue" description="N6-(pyridoxal phosphate)lysine" evidence="8">
    <location>
        <position position="701"/>
    </location>
</feature>
<evidence type="ECO:0000256" key="8">
    <source>
        <dbReference type="HAMAP-Rule" id="MF_00711"/>
    </source>
</evidence>
<dbReference type="InterPro" id="IPR015424">
    <property type="entry name" value="PyrdxlP-dep_Trfase"/>
</dbReference>
<keyword evidence="12" id="KW-1185">Reference proteome</keyword>
<dbReference type="InterPro" id="IPR015422">
    <property type="entry name" value="PyrdxlP-dep_Trfase_small"/>
</dbReference>
<dbReference type="Pfam" id="PF02347">
    <property type="entry name" value="GDC-P"/>
    <property type="match status" value="2"/>
</dbReference>
<dbReference type="InterPro" id="IPR049315">
    <property type="entry name" value="GDC-P_N"/>
</dbReference>
<comment type="subunit">
    <text evidence="4 8">The glycine cleavage system is composed of four proteins: P, T, L and H.</text>
</comment>
<feature type="domain" description="Glycine cleavage system P-protein N-terminal" evidence="9">
    <location>
        <begin position="445"/>
        <end position="729"/>
    </location>
</feature>
<gene>
    <name evidence="8 11" type="primary">gcvP</name>
    <name evidence="11" type="ORF">ACFOPQ_13560</name>
</gene>
<dbReference type="Proteomes" id="UP001595748">
    <property type="component" value="Unassembled WGS sequence"/>
</dbReference>
<evidence type="ECO:0000256" key="3">
    <source>
        <dbReference type="ARBA" id="ARBA00010756"/>
    </source>
</evidence>
<reference evidence="12" key="1">
    <citation type="journal article" date="2019" name="Int. J. Syst. Evol. Microbiol.">
        <title>The Global Catalogue of Microorganisms (GCM) 10K type strain sequencing project: providing services to taxonomists for standard genome sequencing and annotation.</title>
        <authorList>
            <consortium name="The Broad Institute Genomics Platform"/>
            <consortium name="The Broad Institute Genome Sequencing Center for Infectious Disease"/>
            <person name="Wu L."/>
            <person name="Ma J."/>
        </authorList>
    </citation>
    <scope>NUCLEOTIDE SEQUENCE [LARGE SCALE GENOMIC DNA]</scope>
    <source>
        <strain evidence="12">CCTCC AB 2013263</strain>
    </source>
</reference>
<dbReference type="InterPro" id="IPR015421">
    <property type="entry name" value="PyrdxlP-dep_Trfase_major"/>
</dbReference>
<dbReference type="EMBL" id="JBHRZF010000158">
    <property type="protein sequence ID" value="MFC3861789.1"/>
    <property type="molecule type" value="Genomic_DNA"/>
</dbReference>
<dbReference type="GO" id="GO:0004375">
    <property type="term" value="F:glycine dehydrogenase (decarboxylating) activity"/>
    <property type="evidence" value="ECO:0007669"/>
    <property type="project" value="UniProtKB-EC"/>
</dbReference>
<evidence type="ECO:0000256" key="2">
    <source>
        <dbReference type="ARBA" id="ARBA00003788"/>
    </source>
</evidence>
<dbReference type="Gene3D" id="3.40.640.10">
    <property type="entry name" value="Type I PLP-dependent aspartate aminotransferase-like (Major domain)"/>
    <property type="match status" value="2"/>
</dbReference>
<comment type="caution">
    <text evidence="11">The sequence shown here is derived from an EMBL/GenBank/DDBJ whole genome shotgun (WGS) entry which is preliminary data.</text>
</comment>
<comment type="function">
    <text evidence="2 8">The glycine cleavage system catalyzes the degradation of glycine. The P protein binds the alpha-amino group of glycine through its pyridoxal phosphate cofactor; CO(2) is released and the remaining methylamine moiety is then transferred to the lipoamide cofactor of the H protein.</text>
</comment>
<evidence type="ECO:0000256" key="5">
    <source>
        <dbReference type="ARBA" id="ARBA00022898"/>
    </source>
</evidence>
<evidence type="ECO:0000256" key="6">
    <source>
        <dbReference type="ARBA" id="ARBA00023002"/>
    </source>
</evidence>
<dbReference type="PANTHER" id="PTHR11773">
    <property type="entry name" value="GLYCINE DEHYDROGENASE, DECARBOXYLATING"/>
    <property type="match status" value="1"/>
</dbReference>
<organism evidence="11 12">
    <name type="scientific">Deinococcus antarcticus</name>
    <dbReference type="NCBI Taxonomy" id="1298767"/>
    <lineage>
        <taxon>Bacteria</taxon>
        <taxon>Thermotogati</taxon>
        <taxon>Deinococcota</taxon>
        <taxon>Deinococci</taxon>
        <taxon>Deinococcales</taxon>
        <taxon>Deinococcaceae</taxon>
        <taxon>Deinococcus</taxon>
    </lineage>
</organism>
<sequence>MTRPLSDLLQTNDFTARHLGPSEAEQAEMLQELGVGSLDELIQTTVPKKIQFEGDLNAGAGVTEAQAIADLKKLAQKNKVFRSYIGTGYYGTHVPPVILRNMLENPGWYTAYTPYQAEISQGRLEMLLNFQQTVMDLTGMPVSNASLLDEATAAAEAMTLAKRAGKSKGNVFYVADNVHPQTLDVVQTRAEYFGYDVQVGGADAVPEGAFGVLVQYPGTHGEVLNLAPIAEKAHAQNAALIVATDLLACALLTPPGEQGADIVVGSAQRFGVPMGFGGPHAAFLACQKGYERSMPGRVIGVSKDSRGNTALRMAMQTREQHIRREKATSNICTAQALLANMAAAYAVWHGAEGIKTIAERVHRLTGILARALNDAGMTTNQTFFDTLTVKGDVDAVRGRAEAQGINFRYSTVDRGDLISVSLDETVTPADLGDIIEVLTGKSADVNALDAQAVDGIPDHLKRQSEYLTHPVFSSHRSEHGMLRYLKQLENRDYSLVHGMIPLGSCTMKLNATTEMIPVTWPEFGNMHPFAPAAQTEGYAELLKELEGWLADITGYDAVSLQPNSGASGEYAGLLAIRKYQEAQGQGHRNICLIPASAHGTNPASAAMMGMQVVVVKTDENGNIDWEDLNAQAEKHSENLAALMITYPSTHGVYEENVKDVCDLIHRHGGQVYLDGANMNAQVGLSKPGLIGSDVSHLNLHKTFAIPHGGGGPGMGPIGVKAHLAPYLPNHPVSPTSSSKTGAVSAAQYGSASILPISYLYIKLLGAHGLKASTQVALLNANYIAKKLSSAYPILYTGRNGRVAHECIIDIRPLKQASGITEEDIAKRLMDYGFHAPTMSFPVPGTLMIEPTESEPKAELDRFIAAMLDIRREIQDVQDGTITAADSPLKHAPHTQADLIDTDWNRAYSRETAAYPSPHQKHWKFWPAVNRVDNVYGDRNFMCACPPIEEYVGA</sequence>
<feature type="domain" description="Glycine dehydrogenase C-terminal" evidence="10">
    <location>
        <begin position="772"/>
        <end position="893"/>
    </location>
</feature>
<feature type="domain" description="Glycine cleavage system P-protein N-terminal" evidence="9">
    <location>
        <begin position="17"/>
        <end position="438"/>
    </location>
</feature>
<evidence type="ECO:0000256" key="4">
    <source>
        <dbReference type="ARBA" id="ARBA00011690"/>
    </source>
</evidence>
<comment type="cofactor">
    <cofactor evidence="1 8">
        <name>pyridoxal 5'-phosphate</name>
        <dbReference type="ChEBI" id="CHEBI:597326"/>
    </cofactor>
</comment>
<evidence type="ECO:0000256" key="1">
    <source>
        <dbReference type="ARBA" id="ARBA00001933"/>
    </source>
</evidence>
<dbReference type="InterPro" id="IPR049316">
    <property type="entry name" value="GDC-P_C"/>
</dbReference>
<dbReference type="InterPro" id="IPR003437">
    <property type="entry name" value="GcvP"/>
</dbReference>
<dbReference type="Gene3D" id="3.90.1150.10">
    <property type="entry name" value="Aspartate Aminotransferase, domain 1"/>
    <property type="match status" value="2"/>
</dbReference>
<dbReference type="NCBIfam" id="TIGR00461">
    <property type="entry name" value="gcvP"/>
    <property type="match status" value="1"/>
</dbReference>
<protein>
    <recommendedName>
        <fullName evidence="8">Glycine dehydrogenase (decarboxylating)</fullName>
        <ecNumber evidence="8">1.4.4.2</ecNumber>
    </recommendedName>
    <alternativeName>
        <fullName evidence="8">Glycine cleavage system P-protein</fullName>
    </alternativeName>
    <alternativeName>
        <fullName evidence="8">Glycine decarboxylase</fullName>
    </alternativeName>
    <alternativeName>
        <fullName evidence="8">Glycine dehydrogenase (aminomethyl-transferring)</fullName>
    </alternativeName>
</protein>
<dbReference type="EC" id="1.4.4.2" evidence="8"/>
<proteinExistence type="inferred from homology"/>
<dbReference type="PANTHER" id="PTHR11773:SF1">
    <property type="entry name" value="GLYCINE DEHYDROGENASE (DECARBOXYLATING), MITOCHONDRIAL"/>
    <property type="match status" value="1"/>
</dbReference>
<evidence type="ECO:0000313" key="11">
    <source>
        <dbReference type="EMBL" id="MFC3861789.1"/>
    </source>
</evidence>
<name>A0ABV8A7W3_9DEIO</name>
<accession>A0ABV8A7W3</accession>
<dbReference type="RefSeq" id="WP_380079032.1">
    <property type="nucleotide sequence ID" value="NZ_JBHRZF010000158.1"/>
</dbReference>
<evidence type="ECO:0000256" key="7">
    <source>
        <dbReference type="ARBA" id="ARBA00049026"/>
    </source>
</evidence>
<dbReference type="NCBIfam" id="NF003346">
    <property type="entry name" value="PRK04366.1"/>
    <property type="match status" value="1"/>
</dbReference>
<dbReference type="InterPro" id="IPR020581">
    <property type="entry name" value="GDC_P"/>
</dbReference>
<evidence type="ECO:0000259" key="10">
    <source>
        <dbReference type="Pfam" id="PF21478"/>
    </source>
</evidence>
<keyword evidence="5 8" id="KW-0663">Pyridoxal phosphate</keyword>
<evidence type="ECO:0000259" key="9">
    <source>
        <dbReference type="Pfam" id="PF02347"/>
    </source>
</evidence>
<evidence type="ECO:0000313" key="12">
    <source>
        <dbReference type="Proteomes" id="UP001595748"/>
    </source>
</evidence>
<dbReference type="HAMAP" id="MF_00711">
    <property type="entry name" value="GcvP"/>
    <property type="match status" value="1"/>
</dbReference>
<dbReference type="CDD" id="cd00613">
    <property type="entry name" value="GDC-P"/>
    <property type="match status" value="2"/>
</dbReference>
<dbReference type="SUPFAM" id="SSF53383">
    <property type="entry name" value="PLP-dependent transferases"/>
    <property type="match status" value="2"/>
</dbReference>
<comment type="catalytic activity">
    <reaction evidence="7 8">
        <text>N(6)-[(R)-lipoyl]-L-lysyl-[glycine-cleavage complex H protein] + glycine + H(+) = N(6)-[(R)-S(8)-aminomethyldihydrolipoyl]-L-lysyl-[glycine-cleavage complex H protein] + CO2</text>
        <dbReference type="Rhea" id="RHEA:24304"/>
        <dbReference type="Rhea" id="RHEA-COMP:10494"/>
        <dbReference type="Rhea" id="RHEA-COMP:10495"/>
        <dbReference type="ChEBI" id="CHEBI:15378"/>
        <dbReference type="ChEBI" id="CHEBI:16526"/>
        <dbReference type="ChEBI" id="CHEBI:57305"/>
        <dbReference type="ChEBI" id="CHEBI:83099"/>
        <dbReference type="ChEBI" id="CHEBI:83143"/>
        <dbReference type="EC" id="1.4.4.2"/>
    </reaction>
</comment>
<dbReference type="Pfam" id="PF21478">
    <property type="entry name" value="GcvP2_C"/>
    <property type="match status" value="1"/>
</dbReference>
<keyword evidence="6 8" id="KW-0560">Oxidoreductase</keyword>